<dbReference type="PANTHER" id="PTHR11973">
    <property type="entry name" value="CELL SURFACE GLYCOPROTEIN MUC18-RELATED"/>
    <property type="match status" value="1"/>
</dbReference>
<keyword evidence="5 10" id="KW-0472">Membrane</keyword>
<dbReference type="InterPro" id="IPR003599">
    <property type="entry name" value="Ig_sub"/>
</dbReference>
<dbReference type="Gene3D" id="2.60.40.10">
    <property type="entry name" value="Immunoglobulins"/>
    <property type="match status" value="5"/>
</dbReference>
<feature type="region of interest" description="Disordered" evidence="9">
    <location>
        <begin position="607"/>
        <end position="626"/>
    </location>
</feature>
<keyword evidence="6" id="KW-1015">Disulfide bond</keyword>
<name>A0A6J2WX24_CHACN</name>
<dbReference type="OrthoDB" id="6431884at2759"/>
<evidence type="ECO:0000256" key="10">
    <source>
        <dbReference type="SAM" id="Phobius"/>
    </source>
</evidence>
<feature type="domain" description="Ig-like" evidence="11">
    <location>
        <begin position="434"/>
        <end position="521"/>
    </location>
</feature>
<keyword evidence="2 10" id="KW-0812">Transmembrane</keyword>
<dbReference type="InterPro" id="IPR013783">
    <property type="entry name" value="Ig-like_fold"/>
</dbReference>
<evidence type="ECO:0000256" key="7">
    <source>
        <dbReference type="ARBA" id="ARBA00023180"/>
    </source>
</evidence>
<evidence type="ECO:0000313" key="13">
    <source>
        <dbReference type="RefSeq" id="XP_030648834.1"/>
    </source>
</evidence>
<evidence type="ECO:0000256" key="4">
    <source>
        <dbReference type="ARBA" id="ARBA00022989"/>
    </source>
</evidence>
<dbReference type="Pfam" id="PF13895">
    <property type="entry name" value="Ig_2"/>
    <property type="match status" value="1"/>
</dbReference>
<keyword evidence="3" id="KW-0677">Repeat</keyword>
<dbReference type="Proteomes" id="UP000504632">
    <property type="component" value="Chromosome 15"/>
</dbReference>
<dbReference type="InterPro" id="IPR013162">
    <property type="entry name" value="CD80_C2-set"/>
</dbReference>
<keyword evidence="4 10" id="KW-1133">Transmembrane helix</keyword>
<dbReference type="SUPFAM" id="SSF48726">
    <property type="entry name" value="Immunoglobulin"/>
    <property type="match status" value="5"/>
</dbReference>
<gene>
    <name evidence="13" type="primary">mcama</name>
</gene>
<evidence type="ECO:0000256" key="9">
    <source>
        <dbReference type="SAM" id="MobiDB-lite"/>
    </source>
</evidence>
<feature type="transmembrane region" description="Helical" evidence="10">
    <location>
        <begin position="539"/>
        <end position="562"/>
    </location>
</feature>
<proteinExistence type="predicted"/>
<evidence type="ECO:0000256" key="2">
    <source>
        <dbReference type="ARBA" id="ARBA00022692"/>
    </source>
</evidence>
<keyword evidence="7" id="KW-0325">Glycoprotein</keyword>
<dbReference type="InParanoid" id="A0A6J2WX24"/>
<evidence type="ECO:0000256" key="6">
    <source>
        <dbReference type="ARBA" id="ARBA00023157"/>
    </source>
</evidence>
<reference evidence="13" key="1">
    <citation type="submission" date="2025-08" db="UniProtKB">
        <authorList>
            <consortium name="RefSeq"/>
        </authorList>
    </citation>
    <scope>IDENTIFICATION</scope>
</reference>
<feature type="domain" description="Ig-like" evidence="11">
    <location>
        <begin position="349"/>
        <end position="427"/>
    </location>
</feature>
<dbReference type="InterPro" id="IPR051116">
    <property type="entry name" value="Surface_Rcpt/Adhesion_Mol"/>
</dbReference>
<evidence type="ECO:0000256" key="5">
    <source>
        <dbReference type="ARBA" id="ARBA00023136"/>
    </source>
</evidence>
<evidence type="ECO:0000256" key="8">
    <source>
        <dbReference type="ARBA" id="ARBA00023319"/>
    </source>
</evidence>
<dbReference type="Pfam" id="PF07686">
    <property type="entry name" value="V-set"/>
    <property type="match status" value="1"/>
</dbReference>
<dbReference type="InterPro" id="IPR007110">
    <property type="entry name" value="Ig-like_dom"/>
</dbReference>
<keyword evidence="8" id="KW-0393">Immunoglobulin domain</keyword>
<dbReference type="GeneID" id="115828877"/>
<evidence type="ECO:0000259" key="11">
    <source>
        <dbReference type="PROSITE" id="PS50835"/>
    </source>
</evidence>
<dbReference type="GO" id="GO:0005886">
    <property type="term" value="C:plasma membrane"/>
    <property type="evidence" value="ECO:0007669"/>
    <property type="project" value="TreeGrafter"/>
</dbReference>
<feature type="domain" description="Ig-like" evidence="11">
    <location>
        <begin position="256"/>
        <end position="343"/>
    </location>
</feature>
<evidence type="ECO:0000313" key="12">
    <source>
        <dbReference type="Proteomes" id="UP000504632"/>
    </source>
</evidence>
<dbReference type="Pfam" id="PF13927">
    <property type="entry name" value="Ig_3"/>
    <property type="match status" value="1"/>
</dbReference>
<dbReference type="SMART" id="SM00408">
    <property type="entry name" value="IGc2"/>
    <property type="match status" value="2"/>
</dbReference>
<dbReference type="PROSITE" id="PS50835">
    <property type="entry name" value="IG_LIKE"/>
    <property type="match status" value="5"/>
</dbReference>
<protein>
    <submittedName>
        <fullName evidence="13">Cell surface glycoprotein MUC18</fullName>
    </submittedName>
</protein>
<evidence type="ECO:0000256" key="1">
    <source>
        <dbReference type="ARBA" id="ARBA00004479"/>
    </source>
</evidence>
<comment type="subcellular location">
    <subcellularLocation>
        <location evidence="1">Membrane</location>
        <topology evidence="1">Single-pass type I membrane protein</topology>
    </subcellularLocation>
</comment>
<dbReference type="SMART" id="SM00409">
    <property type="entry name" value="IG"/>
    <property type="match status" value="3"/>
</dbReference>
<feature type="domain" description="Ig-like" evidence="11">
    <location>
        <begin position="3"/>
        <end position="141"/>
    </location>
</feature>
<dbReference type="InterPro" id="IPR013106">
    <property type="entry name" value="Ig_V-set"/>
</dbReference>
<evidence type="ECO:0000256" key="3">
    <source>
        <dbReference type="ARBA" id="ARBA00022737"/>
    </source>
</evidence>
<dbReference type="RefSeq" id="XP_030648834.1">
    <property type="nucleotide sequence ID" value="XM_030792974.1"/>
</dbReference>
<accession>A0A6J2WX24</accession>
<feature type="domain" description="Ig-like" evidence="11">
    <location>
        <begin position="147"/>
        <end position="250"/>
    </location>
</feature>
<dbReference type="CTD" id="566921"/>
<dbReference type="InterPro" id="IPR036179">
    <property type="entry name" value="Ig-like_dom_sf"/>
</dbReference>
<organism evidence="12 13">
    <name type="scientific">Chanos chanos</name>
    <name type="common">Milkfish</name>
    <name type="synonym">Mugil chanos</name>
    <dbReference type="NCBI Taxonomy" id="29144"/>
    <lineage>
        <taxon>Eukaryota</taxon>
        <taxon>Metazoa</taxon>
        <taxon>Chordata</taxon>
        <taxon>Craniata</taxon>
        <taxon>Vertebrata</taxon>
        <taxon>Euteleostomi</taxon>
        <taxon>Actinopterygii</taxon>
        <taxon>Neopterygii</taxon>
        <taxon>Teleostei</taxon>
        <taxon>Ostariophysi</taxon>
        <taxon>Gonorynchiformes</taxon>
        <taxon>Chanidae</taxon>
        <taxon>Chanos</taxon>
    </lineage>
</organism>
<dbReference type="AlphaFoldDB" id="A0A6J2WX24"/>
<dbReference type="InterPro" id="IPR003598">
    <property type="entry name" value="Ig_sub2"/>
</dbReference>
<sequence length="626" mass="69760">MDPQTREFFVMEAVTRAEYVFVLSVGAAVDLTIEDVVEVYKGDKAEIHCQYAFTEEPTMLMVQWFVRKRDGNRERISYSDREQQKVDDDTDYTGRITVTGDDVRETLIIHNVQVSDDREFFCQVNGFVAGNGEGKTHLKVFAPPQKPVIEAVDSGISVTKDYPSKIASCEVRDCFPRPNITWYRNRVALIPKSGQVNVVTLLSTDSSGLHTVESELQYKVSKEDREAHFYCEVSYLVPGAVRTAESRPVNIIVHYPTTNVEMWKESPEGLVKEGDTVELRCLGDGNPPPDFIFTREQQPDEELDAYANSLVLMDVTRGHSGTYQCRSLDMGTEEEVIGSTQLTVHYLDPAVVVPKDSEVMQKGERLIATCNALSSLDTSTVWYKDDVEVGTGHMLLLNNATFDTAGEYYCVVTVPTLRGLQTSGSVHIIVQGAPEMKDADREIVMSEKVGRWVNLSCEARGHPQPTITWNVIGSQGWREVSNKVTEDSIQSVVTVKVTSDTNVSCNATNKEGTEMKSYYIRPIPLVSVLPNTAAEGSGVIIVVIIVCILLLAIMGSVIYFLYKKGKLPCGRSGKQEITNVYSTKEPVRKDDIVVEMKADKTEESVLLKGVNGDKKPPNDQYIDLRK</sequence>
<dbReference type="PANTHER" id="PTHR11973:SF18">
    <property type="entry name" value="CELL SURFACE GLYCOPROTEIN MUC18"/>
    <property type="match status" value="1"/>
</dbReference>
<keyword evidence="12" id="KW-1185">Reference proteome</keyword>
<dbReference type="Pfam" id="PF08205">
    <property type="entry name" value="C2-set_2"/>
    <property type="match status" value="1"/>
</dbReference>
<dbReference type="GO" id="GO:0005055">
    <property type="term" value="F:laminin receptor activity"/>
    <property type="evidence" value="ECO:0007669"/>
    <property type="project" value="TreeGrafter"/>
</dbReference>